<organism evidence="2 3">
    <name type="scientific">Wenyingzhuangia marina</name>
    <dbReference type="NCBI Taxonomy" id="1195760"/>
    <lineage>
        <taxon>Bacteria</taxon>
        <taxon>Pseudomonadati</taxon>
        <taxon>Bacteroidota</taxon>
        <taxon>Flavobacteriia</taxon>
        <taxon>Flavobacteriales</taxon>
        <taxon>Flavobacteriaceae</taxon>
        <taxon>Wenyingzhuangia</taxon>
    </lineage>
</organism>
<sequence>MIGLMKSKKIILKSILSLALTLVSTFTSFAQTQPNTITEEGAWCWFADPRAVSYKNNSGTIDATYIGYIDVHGNIKATQINHLNNTTNEVLVRSYFQPDDHNNPTFLVLPDERVMIFYSRHTDEACFYYRVSKKPGDITSLGKEVRLETKNNTTYPSPFILSDDPEHIYLCWRGINWHPTIARLTIPDEKDNVKFDWGPYQMVKSLSGRGGVRPYAKYVSNGKDKIYMAYTATHPDNNSTNYIYFNYFDVNSKSLKNINGKMLSKVSDNTFDVDMSQEYKNNYPLTIVDDSNKRNWLWEVDIDQKGFPVIATVRINEDKSSHNYYHTKWNGKAWQQVFLTNAGGHFHQSPNIEKCYSGGMAIDKENSNIMYVSKPVKGKYGEVYELVKYQVSDTGEVMLEEQLTFDSEKGNSRPFMIKNNTSKLSLLWMYGDYYDWIVSKTRPEGYATGIRTFIEIPYKQSKTKKKLVKKNKTLKAFTITMELQMDDENYDGEILNSKYFSYGIAKNPSMKPYLKINGKKYISTNIFGSSDVWKQKNRSTSGDWYTPSKFDKVQITITYNKGRLITYINGLIDQVITVNSLTLKDLVFQNFKGKVVGCKVYKKAWSQQMIKN</sequence>
<accession>A0A1M5WZI2</accession>
<evidence type="ECO:0000256" key="1">
    <source>
        <dbReference type="SAM" id="SignalP"/>
    </source>
</evidence>
<feature type="signal peptide" evidence="1">
    <location>
        <begin position="1"/>
        <end position="30"/>
    </location>
</feature>
<dbReference type="Proteomes" id="UP000184109">
    <property type="component" value="Unassembled WGS sequence"/>
</dbReference>
<reference evidence="3" key="1">
    <citation type="submission" date="2016-11" db="EMBL/GenBank/DDBJ databases">
        <authorList>
            <person name="Varghese N."/>
            <person name="Submissions S."/>
        </authorList>
    </citation>
    <scope>NUCLEOTIDE SEQUENCE [LARGE SCALE GENOMIC DNA]</scope>
    <source>
        <strain evidence="3">DSM 100572</strain>
    </source>
</reference>
<dbReference type="Pfam" id="PF15892">
    <property type="entry name" value="BNR_4"/>
    <property type="match status" value="1"/>
</dbReference>
<dbReference type="AlphaFoldDB" id="A0A1M5WZI2"/>
<keyword evidence="3" id="KW-1185">Reference proteome</keyword>
<gene>
    <name evidence="2" type="ORF">SAMN05444281_2757</name>
</gene>
<evidence type="ECO:0000313" key="3">
    <source>
        <dbReference type="Proteomes" id="UP000184109"/>
    </source>
</evidence>
<dbReference type="EMBL" id="FQXQ01000008">
    <property type="protein sequence ID" value="SHH92762.1"/>
    <property type="molecule type" value="Genomic_DNA"/>
</dbReference>
<keyword evidence="1" id="KW-0732">Signal</keyword>
<proteinExistence type="predicted"/>
<evidence type="ECO:0000313" key="2">
    <source>
        <dbReference type="EMBL" id="SHH92762.1"/>
    </source>
</evidence>
<dbReference type="STRING" id="1195760.SAMN05444281_2757"/>
<feature type="chain" id="PRO_5012906476" evidence="1">
    <location>
        <begin position="31"/>
        <end position="612"/>
    </location>
</feature>
<name>A0A1M5WZI2_9FLAO</name>
<protein>
    <submittedName>
        <fullName evidence="2">BNR repeat-containing family member</fullName>
    </submittedName>
</protein>